<keyword evidence="9 14" id="KW-0862">Zinc</keyword>
<dbReference type="SUPFAM" id="SSF74650">
    <property type="entry name" value="Galactose mutarotase-like"/>
    <property type="match status" value="1"/>
</dbReference>
<comment type="cofactor">
    <cofactor evidence="14">
        <name>Zn(2+)</name>
        <dbReference type="ChEBI" id="CHEBI:29105"/>
    </cofactor>
    <text evidence="14">Binds 1 zinc ion per subunit.</text>
</comment>
<dbReference type="InterPro" id="IPR011013">
    <property type="entry name" value="Gal_mutarotase_sf_dom"/>
</dbReference>
<dbReference type="OrthoDB" id="10261055at2759"/>
<evidence type="ECO:0000256" key="6">
    <source>
        <dbReference type="ARBA" id="ARBA00022723"/>
    </source>
</evidence>
<keyword evidence="11 15" id="KW-0472">Membrane</keyword>
<dbReference type="GO" id="GO:0046872">
    <property type="term" value="F:metal ion binding"/>
    <property type="evidence" value="ECO:0007669"/>
    <property type="project" value="UniProtKB-KW"/>
</dbReference>
<dbReference type="InterPro" id="IPR027291">
    <property type="entry name" value="Glyco_hydro_38_N_sf"/>
</dbReference>
<dbReference type="GO" id="GO:0030246">
    <property type="term" value="F:carbohydrate binding"/>
    <property type="evidence" value="ECO:0007669"/>
    <property type="project" value="InterPro"/>
</dbReference>
<dbReference type="EMBL" id="GL871508">
    <property type="protein sequence ID" value="EGC28973.1"/>
    <property type="molecule type" value="Genomic_DNA"/>
</dbReference>
<dbReference type="KEGG" id="dpp:DICPUDRAFT_99980"/>
<evidence type="ECO:0000256" key="8">
    <source>
        <dbReference type="ARBA" id="ARBA00022801"/>
    </source>
</evidence>
<evidence type="ECO:0000313" key="17">
    <source>
        <dbReference type="EMBL" id="EGC28973.1"/>
    </source>
</evidence>
<dbReference type="eggNOG" id="KOG1959">
    <property type="taxonomic scope" value="Eukaryota"/>
</dbReference>
<evidence type="ECO:0000259" key="16">
    <source>
        <dbReference type="SMART" id="SM00872"/>
    </source>
</evidence>
<gene>
    <name evidence="17" type="ORF">DICPUDRAFT_99980</name>
</gene>
<evidence type="ECO:0000256" key="14">
    <source>
        <dbReference type="RuleBase" id="RU361199"/>
    </source>
</evidence>
<dbReference type="Pfam" id="PF09261">
    <property type="entry name" value="Alpha-mann_mid"/>
    <property type="match status" value="1"/>
</dbReference>
<evidence type="ECO:0000256" key="11">
    <source>
        <dbReference type="ARBA" id="ARBA00023136"/>
    </source>
</evidence>
<dbReference type="Pfam" id="PF07748">
    <property type="entry name" value="Glyco_hydro_38C"/>
    <property type="match status" value="1"/>
</dbReference>
<dbReference type="InterPro" id="IPR000602">
    <property type="entry name" value="Glyco_hydro_38_N"/>
</dbReference>
<dbReference type="Gene3D" id="2.60.40.1360">
    <property type="match status" value="1"/>
</dbReference>
<dbReference type="FunFam" id="1.20.1270.50:FF:000001">
    <property type="entry name" value="Alpha-mannosidase"/>
    <property type="match status" value="1"/>
</dbReference>
<feature type="domain" description="Glycoside hydrolase family 38 central" evidence="16">
    <location>
        <begin position="336"/>
        <end position="417"/>
    </location>
</feature>
<protein>
    <recommendedName>
        <fullName evidence="4 14">Alpha-mannosidase</fullName>
        <ecNumber evidence="14">3.2.1.-</ecNumber>
    </recommendedName>
</protein>
<evidence type="ECO:0000256" key="13">
    <source>
        <dbReference type="ARBA" id="ARBA00023295"/>
    </source>
</evidence>
<dbReference type="PANTHER" id="PTHR11607">
    <property type="entry name" value="ALPHA-MANNOSIDASE"/>
    <property type="match status" value="1"/>
</dbReference>
<dbReference type="InterPro" id="IPR037094">
    <property type="entry name" value="Glyco_hydro_38_cen_sf"/>
</dbReference>
<keyword evidence="6 14" id="KW-0479">Metal-binding</keyword>
<organism evidence="17 18">
    <name type="scientific">Dictyostelium purpureum</name>
    <name type="common">Slime mold</name>
    <dbReference type="NCBI Taxonomy" id="5786"/>
    <lineage>
        <taxon>Eukaryota</taxon>
        <taxon>Amoebozoa</taxon>
        <taxon>Evosea</taxon>
        <taxon>Eumycetozoa</taxon>
        <taxon>Dictyostelia</taxon>
        <taxon>Dictyosteliales</taxon>
        <taxon>Dictyosteliaceae</taxon>
        <taxon>Dictyostelium</taxon>
    </lineage>
</organism>
<evidence type="ECO:0000256" key="2">
    <source>
        <dbReference type="ARBA" id="ARBA00004479"/>
    </source>
</evidence>
<evidence type="ECO:0000256" key="5">
    <source>
        <dbReference type="ARBA" id="ARBA00022692"/>
    </source>
</evidence>
<sequence length="1107" mass="131116">MKIKNFIIFGKNKKLLKEISKIQDFDGSNDDGYTIYVLPHSHCDHGWLSSLDEYYHGTVKYIISSFINELKNDEKKTFNWAEVGFFRRWYESSSDSTKELVKKLINNGQLDFVTGGYVQNDEASADLDDIIEQMTQGHLWLKEHLNYTVEYAWQIDPFGYSSITPTLFSKMGLKGLIINRIAYDVKDYMKENLEMEFLWKGSETLNKDSEMLVSALDRHYDYFPKVLDPRNNYTVEERANSFIEYFSKVVKTRNTKTVLYISGDDFRYFNAPKEFRYSRGWMDYIRERKEEYGIKEIRYGTVSDYFKQLKSEILNEKLQLTEIDKDFFPYATDYDEYWTGYFTTRPTMKKQIREFSKLLRFTESIYSLLMLDNKYNQNDQISNDITGARDLLSLAQHHDIVTGTSRSYVLYDYYLKLKNSRLLNFKIISNLYNLFLNNNNNDGNNNNDNNNQDNENYYLYNNFIDIDSLSNNQFYSIKLFNSLGWEINQHYSFRIKSNSKVNIERLKLFDSDLNEIQNIQINSIQYDNQCFNEMDQYILFSIISVPPLGFSTYYITVDSNKSNLNQIYYGTNYHRLKGDIRFSTKEYEYEFSKRDGLLKSVKDLQTKKKDWITQDFQQYKAKKSGPYIFEAGKLEDTLNYPDYYLLFDGPLVSQLSMIYNSDNCSALSIVNQRIYKNKDSATPLFTEQYLETSYSFIGEMNRERVIHYTIDSIKDNKAIYTDNGLEPRKRTHNRFGSTTSNYYPTLHYVYLKNNDANKQFTVYVDRSVGITLRPENKIEIMLHRTIERDDWKGVRWPTIDTSRIDGKLYFNLDSIENQKENEKQLSLKIDHQPIYLIKKISNIKQYQKEYKQSYSGLIKSLPNHIHLLSLKTFSNNNMGLRLLNLGNDNFETKNKLSLNNYFKNFNNLKETGLTFLDIVKSDISDDKIKENYKIDKKFKIKSGQSEYNYNKYQQYNQNNNDDDNNITINPLEIKSYLMKIHEKQNNNLQKIQVNNSIYNNLIYNNEYVHQNNSEIYKDVLNSIYMYDFSVYPLELSHYNDRGRFKPSDKLKKILLASIIPGVSALVLITIIIIVVIRKKKNKKKGGSILEKEKFIKLKDMDEEEHNE</sequence>
<dbReference type="OMA" id="YFYRTVN"/>
<dbReference type="FunFam" id="3.20.110.10:FF:000017">
    <property type="entry name" value="Alpha-mannosidase D"/>
    <property type="match status" value="1"/>
</dbReference>
<keyword evidence="10 15" id="KW-1133">Transmembrane helix</keyword>
<evidence type="ECO:0000313" key="18">
    <source>
        <dbReference type="Proteomes" id="UP000001064"/>
    </source>
</evidence>
<dbReference type="Gene3D" id="3.20.110.10">
    <property type="entry name" value="Glycoside hydrolase 38, N terminal domain"/>
    <property type="match status" value="1"/>
</dbReference>
<comment type="subcellular location">
    <subcellularLocation>
        <location evidence="2">Membrane</location>
        <topology evidence="2">Single-pass type I membrane protein</topology>
    </subcellularLocation>
</comment>
<dbReference type="InterPro" id="IPR011330">
    <property type="entry name" value="Glyco_hydro/deAcase_b/a-brl"/>
</dbReference>
<dbReference type="InterPro" id="IPR015341">
    <property type="entry name" value="Glyco_hydro_38_cen"/>
</dbReference>
<evidence type="ECO:0000256" key="15">
    <source>
        <dbReference type="SAM" id="Phobius"/>
    </source>
</evidence>
<dbReference type="VEuPathDB" id="AmoebaDB:DICPUDRAFT_99980"/>
<dbReference type="FunFam" id="2.60.40.1180:FF:000094">
    <property type="entry name" value="Alpha-mannosidase D"/>
    <property type="match status" value="1"/>
</dbReference>
<dbReference type="InterPro" id="IPR050843">
    <property type="entry name" value="Glycosyl_Hydrlase_38"/>
</dbReference>
<evidence type="ECO:0000256" key="3">
    <source>
        <dbReference type="ARBA" id="ARBA00009792"/>
    </source>
</evidence>
<dbReference type="FunFam" id="2.70.98.30:FF:000012">
    <property type="entry name" value="Alpha-mannosidase"/>
    <property type="match status" value="1"/>
</dbReference>
<keyword evidence="7" id="KW-0732">Signal</keyword>
<dbReference type="PANTHER" id="PTHR11607:SF39">
    <property type="entry name" value="ALPHA-MANNOSIDASE D-RELATED"/>
    <property type="match status" value="1"/>
</dbReference>
<dbReference type="AlphaFoldDB" id="F1A4A7"/>
<dbReference type="SUPFAM" id="SSF88688">
    <property type="entry name" value="Families 57/38 glycoside transferase middle domain"/>
    <property type="match status" value="1"/>
</dbReference>
<proteinExistence type="inferred from homology"/>
<dbReference type="SMART" id="SM00872">
    <property type="entry name" value="Alpha-mann_mid"/>
    <property type="match status" value="1"/>
</dbReference>
<dbReference type="Gene3D" id="2.60.40.1180">
    <property type="entry name" value="Golgi alpha-mannosidase II"/>
    <property type="match status" value="1"/>
</dbReference>
<dbReference type="Gene3D" id="1.20.1270.50">
    <property type="entry name" value="Glycoside hydrolase family 38, central domain"/>
    <property type="match status" value="1"/>
</dbReference>
<evidence type="ECO:0000256" key="1">
    <source>
        <dbReference type="ARBA" id="ARBA00000365"/>
    </source>
</evidence>
<dbReference type="Pfam" id="PF01074">
    <property type="entry name" value="Glyco_hydro_38N"/>
    <property type="match status" value="1"/>
</dbReference>
<dbReference type="EC" id="3.2.1.-" evidence="14"/>
<keyword evidence="13 14" id="KW-0326">Glycosidase</keyword>
<dbReference type="InParanoid" id="F1A4A7"/>
<dbReference type="InterPro" id="IPR011682">
    <property type="entry name" value="Glyco_hydro_38_C"/>
</dbReference>
<dbReference type="GeneID" id="10506808"/>
<evidence type="ECO:0000256" key="9">
    <source>
        <dbReference type="ARBA" id="ARBA00022833"/>
    </source>
</evidence>
<dbReference type="SUPFAM" id="SSF88713">
    <property type="entry name" value="Glycoside hydrolase/deacetylase"/>
    <property type="match status" value="1"/>
</dbReference>
<evidence type="ECO:0000256" key="10">
    <source>
        <dbReference type="ARBA" id="ARBA00022989"/>
    </source>
</evidence>
<accession>F1A4A7</accession>
<dbReference type="Gene3D" id="2.70.98.30">
    <property type="entry name" value="Golgi alpha-mannosidase II, domain 4"/>
    <property type="match status" value="1"/>
</dbReference>
<evidence type="ECO:0000256" key="7">
    <source>
        <dbReference type="ARBA" id="ARBA00022729"/>
    </source>
</evidence>
<keyword evidence="12" id="KW-0325">Glycoprotein</keyword>
<evidence type="ECO:0000256" key="4">
    <source>
        <dbReference type="ARBA" id="ARBA00012752"/>
    </source>
</evidence>
<evidence type="ECO:0000256" key="12">
    <source>
        <dbReference type="ARBA" id="ARBA00023180"/>
    </source>
</evidence>
<dbReference type="GO" id="GO:0005764">
    <property type="term" value="C:lysosome"/>
    <property type="evidence" value="ECO:0000318"/>
    <property type="project" value="GO_Central"/>
</dbReference>
<reference evidence="18" key="1">
    <citation type="journal article" date="2011" name="Genome Biol.">
        <title>Comparative genomics of the social amoebae Dictyostelium discoideum and Dictyostelium purpureum.</title>
        <authorList>
            <consortium name="US DOE Joint Genome Institute (JGI-PGF)"/>
            <person name="Sucgang R."/>
            <person name="Kuo A."/>
            <person name="Tian X."/>
            <person name="Salerno W."/>
            <person name="Parikh A."/>
            <person name="Feasley C.L."/>
            <person name="Dalin E."/>
            <person name="Tu H."/>
            <person name="Huang E."/>
            <person name="Barry K."/>
            <person name="Lindquist E."/>
            <person name="Shapiro H."/>
            <person name="Bruce D."/>
            <person name="Schmutz J."/>
            <person name="Salamov A."/>
            <person name="Fey P."/>
            <person name="Gaudet P."/>
            <person name="Anjard C."/>
            <person name="Babu M.M."/>
            <person name="Basu S."/>
            <person name="Bushmanova Y."/>
            <person name="van der Wel H."/>
            <person name="Katoh-Kurasawa M."/>
            <person name="Dinh C."/>
            <person name="Coutinho P.M."/>
            <person name="Saito T."/>
            <person name="Elias M."/>
            <person name="Schaap P."/>
            <person name="Kay R.R."/>
            <person name="Henrissat B."/>
            <person name="Eichinger L."/>
            <person name="Rivero F."/>
            <person name="Putnam N.H."/>
            <person name="West C.M."/>
            <person name="Loomis W.F."/>
            <person name="Chisholm R.L."/>
            <person name="Shaulsky G."/>
            <person name="Strassmann J.E."/>
            <person name="Queller D.C."/>
            <person name="Kuspa A."/>
            <person name="Grigoriev I.V."/>
        </authorList>
    </citation>
    <scope>NUCLEOTIDE SEQUENCE [LARGE SCALE GENOMIC DNA]</scope>
    <source>
        <strain evidence="18">QSDP1</strain>
    </source>
</reference>
<keyword evidence="18" id="KW-1185">Reference proteome</keyword>
<feature type="transmembrane region" description="Helical" evidence="15">
    <location>
        <begin position="1053"/>
        <end position="1076"/>
    </location>
</feature>
<dbReference type="FunFam" id="2.60.40.1360:FF:000007">
    <property type="entry name" value="Alpha-mannosidase"/>
    <property type="match status" value="1"/>
</dbReference>
<dbReference type="GO" id="GO:0006013">
    <property type="term" value="P:mannose metabolic process"/>
    <property type="evidence" value="ECO:0007669"/>
    <property type="project" value="InterPro"/>
</dbReference>
<dbReference type="Proteomes" id="UP000001064">
    <property type="component" value="Unassembled WGS sequence"/>
</dbReference>
<dbReference type="RefSeq" id="XP_003294502.1">
    <property type="nucleotide sequence ID" value="XM_003294454.1"/>
</dbReference>
<comment type="catalytic activity">
    <reaction evidence="1">
        <text>Hydrolysis of terminal, non-reducing alpha-D-mannose residues in alpha-D-mannosides.</text>
        <dbReference type="EC" id="3.2.1.24"/>
    </reaction>
</comment>
<dbReference type="GO" id="GO:0016020">
    <property type="term" value="C:membrane"/>
    <property type="evidence" value="ECO:0007669"/>
    <property type="project" value="UniProtKB-SubCell"/>
</dbReference>
<dbReference type="InterPro" id="IPR013780">
    <property type="entry name" value="Glyco_hydro_b"/>
</dbReference>
<dbReference type="CDD" id="cd00451">
    <property type="entry name" value="GH38N_AMII_euk"/>
    <property type="match status" value="1"/>
</dbReference>
<keyword evidence="8 14" id="KW-0378">Hydrolase</keyword>
<dbReference type="GO" id="GO:0004559">
    <property type="term" value="F:alpha-mannosidase activity"/>
    <property type="evidence" value="ECO:0000318"/>
    <property type="project" value="GO_Central"/>
</dbReference>
<keyword evidence="5 15" id="KW-0812">Transmembrane</keyword>
<comment type="similarity">
    <text evidence="3 14">Belongs to the glycosyl hydrolase 38 family.</text>
</comment>
<name>F1A4A7_DICPU</name>
<dbReference type="InterPro" id="IPR028995">
    <property type="entry name" value="Glyco_hydro_57/38_cen_sf"/>
</dbReference>